<evidence type="ECO:0000259" key="4">
    <source>
        <dbReference type="Pfam" id="PF01555"/>
    </source>
</evidence>
<evidence type="ECO:0000256" key="3">
    <source>
        <dbReference type="SAM" id="MobiDB-lite"/>
    </source>
</evidence>
<proteinExistence type="predicted"/>
<gene>
    <name evidence="5" type="ORF">METZ01_LOCUS185871</name>
</gene>
<organism evidence="5">
    <name type="scientific">marine metagenome</name>
    <dbReference type="NCBI Taxonomy" id="408172"/>
    <lineage>
        <taxon>unclassified sequences</taxon>
        <taxon>metagenomes</taxon>
        <taxon>ecological metagenomes</taxon>
    </lineage>
</organism>
<dbReference type="InterPro" id="IPR029063">
    <property type="entry name" value="SAM-dependent_MTases_sf"/>
</dbReference>
<feature type="domain" description="DNA methylase N-4/N-6" evidence="4">
    <location>
        <begin position="364"/>
        <end position="432"/>
    </location>
</feature>
<name>A0A382D5X7_9ZZZZ</name>
<dbReference type="SUPFAM" id="SSF53335">
    <property type="entry name" value="S-adenosyl-L-methionine-dependent methyltransferases"/>
    <property type="match status" value="1"/>
</dbReference>
<evidence type="ECO:0000256" key="2">
    <source>
        <dbReference type="ARBA" id="ARBA00022679"/>
    </source>
</evidence>
<feature type="region of interest" description="Disordered" evidence="3">
    <location>
        <begin position="207"/>
        <end position="233"/>
    </location>
</feature>
<dbReference type="EMBL" id="UINC01037475">
    <property type="protein sequence ID" value="SVB33017.1"/>
    <property type="molecule type" value="Genomic_DNA"/>
</dbReference>
<feature type="non-terminal residue" evidence="5">
    <location>
        <position position="1"/>
    </location>
</feature>
<evidence type="ECO:0000313" key="5">
    <source>
        <dbReference type="EMBL" id="SVB33017.1"/>
    </source>
</evidence>
<keyword evidence="1" id="KW-0489">Methyltransferase</keyword>
<dbReference type="InterPro" id="IPR002941">
    <property type="entry name" value="DNA_methylase_N4/N6"/>
</dbReference>
<dbReference type="GO" id="GO:0008170">
    <property type="term" value="F:N-methyltransferase activity"/>
    <property type="evidence" value="ECO:0007669"/>
    <property type="project" value="InterPro"/>
</dbReference>
<reference evidence="5" key="1">
    <citation type="submission" date="2018-05" db="EMBL/GenBank/DDBJ databases">
        <authorList>
            <person name="Lanie J.A."/>
            <person name="Ng W.-L."/>
            <person name="Kazmierczak K.M."/>
            <person name="Andrzejewski T.M."/>
            <person name="Davidsen T.M."/>
            <person name="Wayne K.J."/>
            <person name="Tettelin H."/>
            <person name="Glass J.I."/>
            <person name="Rusch D."/>
            <person name="Podicherti R."/>
            <person name="Tsui H.-C.T."/>
            <person name="Winkler M.E."/>
        </authorList>
    </citation>
    <scope>NUCLEOTIDE SEQUENCE</scope>
</reference>
<evidence type="ECO:0000256" key="1">
    <source>
        <dbReference type="ARBA" id="ARBA00022603"/>
    </source>
</evidence>
<feature type="region of interest" description="Disordered" evidence="3">
    <location>
        <begin position="338"/>
        <end position="371"/>
    </location>
</feature>
<sequence>SFAFVMSAPRSDVQYRMVQMLEEVGFRIGFTPIYWAYATGFPKAMNIGKAVDKRLGVEREKTGEVKVHAQKGVAIAEERTTIGAGSFGEEREEELTKATSDEAKKLDGSYAGYQPKPAVEVVIVAMKPLEQKGYMEQALDNQKGVTWLDDVRIPFAGMSDKEQFDKDNVAGMMNFDGKYEKGEGKMYEGGWEKPNREGLSRGIYASRKTTKRKPREENTVFKTSGFNSEDNDTAEASPLGRFAANLLVSDKVLDTGKKTKSTGGRAYQNTNDMFSGGWAFDEEGTGENPGKGDEGDFSRYYSLDEWWKSRVSRLPEEVRNTFPFLVVPKASVSEKNMGLDSTQGKYLDDSRKVGSPGGTNPRNRGAESKRKNFHPTVKPVQLFSYLITLGSRKEDVVLDPFMGSGTTTISCVFSERKYIGIEREKEYFKIAESRVEKALNPANLVKHDFF</sequence>
<protein>
    <recommendedName>
        <fullName evidence="4">DNA methylase N-4/N-6 domain-containing protein</fullName>
    </recommendedName>
</protein>
<dbReference type="PRINTS" id="PR00508">
    <property type="entry name" value="S21N4MTFRASE"/>
</dbReference>
<dbReference type="AlphaFoldDB" id="A0A382D5X7"/>
<dbReference type="Gene3D" id="3.40.50.150">
    <property type="entry name" value="Vaccinia Virus protein VP39"/>
    <property type="match status" value="1"/>
</dbReference>
<keyword evidence="2" id="KW-0808">Transferase</keyword>
<dbReference type="GO" id="GO:0003677">
    <property type="term" value="F:DNA binding"/>
    <property type="evidence" value="ECO:0007669"/>
    <property type="project" value="InterPro"/>
</dbReference>
<dbReference type="InterPro" id="IPR001091">
    <property type="entry name" value="RM_Methyltransferase"/>
</dbReference>
<dbReference type="GO" id="GO:0032259">
    <property type="term" value="P:methylation"/>
    <property type="evidence" value="ECO:0007669"/>
    <property type="project" value="UniProtKB-KW"/>
</dbReference>
<dbReference type="Pfam" id="PF01555">
    <property type="entry name" value="N6_N4_Mtase"/>
    <property type="match status" value="1"/>
</dbReference>
<accession>A0A382D5X7</accession>